<dbReference type="RefSeq" id="WP_240713825.1">
    <property type="nucleotide sequence ID" value="NZ_JAKVTV010000003.1"/>
</dbReference>
<evidence type="ECO:0000313" key="2">
    <source>
        <dbReference type="Proteomes" id="UP001139226"/>
    </source>
</evidence>
<dbReference type="AlphaFoldDB" id="A0A9X1V4S9"/>
<accession>A0A9X1V4S9</accession>
<name>A0A9X1V4S9_9FLAO</name>
<sequence>MSKFIPVFILAIFGFQFASGQLSEKQLEDGYQYYNTRKASIPPLQILPKHTLNPNKLEFVSSWMNIDSIKKNFKSQRVIIDGRFQHLNIDLDSIFGPAETKSLNEKIKNLKSVMLDPKLLKSDYKLSDSSFFMKAFPIIQEGRDSISYALIYEESDHWQAFGRIRIEKQAEDDWLWFGSVIVPRFDIVKITNQLKNLPEEYQVINSFLIGKDALIQSKFIPINGGGDNYDRYSEFETWDKIQNSSLDEDIDVRKHFSKSNLASITKYLNSDPKGSIDKSFLLGNLKSLDATNKIKYGIYKISKPFIFHSDIDNCYYAIFYWAKVDGPLNGSGNILVMKKENGRYVKFLSHMLWIS</sequence>
<evidence type="ECO:0000313" key="1">
    <source>
        <dbReference type="EMBL" id="MCH4823656.1"/>
    </source>
</evidence>
<dbReference type="EMBL" id="JAKVTV010000003">
    <property type="protein sequence ID" value="MCH4823656.1"/>
    <property type="molecule type" value="Genomic_DNA"/>
</dbReference>
<proteinExistence type="predicted"/>
<reference evidence="1" key="1">
    <citation type="submission" date="2022-03" db="EMBL/GenBank/DDBJ databases">
        <title>Gramella crocea sp. nov., isolated from activated sludge of a seafood processing plant.</title>
        <authorList>
            <person name="Zhang X."/>
        </authorList>
    </citation>
    <scope>NUCLEOTIDE SEQUENCE</scope>
    <source>
        <strain evidence="1">YJ019</strain>
    </source>
</reference>
<protein>
    <submittedName>
        <fullName evidence="1">Uncharacterized protein</fullName>
    </submittedName>
</protein>
<dbReference type="Proteomes" id="UP001139226">
    <property type="component" value="Unassembled WGS sequence"/>
</dbReference>
<keyword evidence="2" id="KW-1185">Reference proteome</keyword>
<gene>
    <name evidence="1" type="ORF">ML462_10785</name>
</gene>
<organism evidence="1 2">
    <name type="scientific">Christiangramia lutea</name>
    <dbReference type="NCBI Taxonomy" id="1607951"/>
    <lineage>
        <taxon>Bacteria</taxon>
        <taxon>Pseudomonadati</taxon>
        <taxon>Bacteroidota</taxon>
        <taxon>Flavobacteriia</taxon>
        <taxon>Flavobacteriales</taxon>
        <taxon>Flavobacteriaceae</taxon>
        <taxon>Christiangramia</taxon>
    </lineage>
</organism>
<comment type="caution">
    <text evidence="1">The sequence shown here is derived from an EMBL/GenBank/DDBJ whole genome shotgun (WGS) entry which is preliminary data.</text>
</comment>